<evidence type="ECO:0000256" key="3">
    <source>
        <dbReference type="ARBA" id="ARBA00022729"/>
    </source>
</evidence>
<organism evidence="12 13">
    <name type="scientific">Jeotgalibacillus haloalkalitolerans</name>
    <dbReference type="NCBI Taxonomy" id="3104292"/>
    <lineage>
        <taxon>Bacteria</taxon>
        <taxon>Bacillati</taxon>
        <taxon>Bacillota</taxon>
        <taxon>Bacilli</taxon>
        <taxon>Bacillales</taxon>
        <taxon>Caryophanaceae</taxon>
        <taxon>Jeotgalibacillus</taxon>
    </lineage>
</organism>
<feature type="domain" description="LysM" evidence="10">
    <location>
        <begin position="165"/>
        <end position="208"/>
    </location>
</feature>
<feature type="signal peptide" evidence="9">
    <location>
        <begin position="1"/>
        <end position="22"/>
    </location>
</feature>
<evidence type="ECO:0000256" key="8">
    <source>
        <dbReference type="SAM" id="MobiDB-lite"/>
    </source>
</evidence>
<keyword evidence="5" id="KW-0378">Hydrolase</keyword>
<feature type="region of interest" description="Disordered" evidence="8">
    <location>
        <begin position="141"/>
        <end position="164"/>
    </location>
</feature>
<keyword evidence="2" id="KW-0645">Protease</keyword>
<dbReference type="SUPFAM" id="SSF54106">
    <property type="entry name" value="LysM domain"/>
    <property type="match status" value="4"/>
</dbReference>
<dbReference type="Gene3D" id="3.90.1720.10">
    <property type="entry name" value="endopeptidase domain like (from Nostoc punctiforme)"/>
    <property type="match status" value="1"/>
</dbReference>
<feature type="compositionally biased region" description="Polar residues" evidence="8">
    <location>
        <begin position="145"/>
        <end position="154"/>
    </location>
</feature>
<dbReference type="SMART" id="SM00257">
    <property type="entry name" value="LysM"/>
    <property type="match status" value="4"/>
</dbReference>
<feature type="domain" description="NlpC/P60" evidence="11">
    <location>
        <begin position="312"/>
        <end position="432"/>
    </location>
</feature>
<feature type="chain" id="PRO_5045804799" evidence="9">
    <location>
        <begin position="23"/>
        <end position="433"/>
    </location>
</feature>
<dbReference type="InterPro" id="IPR000064">
    <property type="entry name" value="NLP_P60_dom"/>
</dbReference>
<dbReference type="EMBL" id="JAXQNN010000001">
    <property type="protein sequence ID" value="MDZ5711291.1"/>
    <property type="molecule type" value="Genomic_DNA"/>
</dbReference>
<keyword evidence="7" id="KW-0961">Cell wall biogenesis/degradation</keyword>
<feature type="domain" description="LysM" evidence="10">
    <location>
        <begin position="28"/>
        <end position="71"/>
    </location>
</feature>
<keyword evidence="13" id="KW-1185">Reference proteome</keyword>
<evidence type="ECO:0000256" key="2">
    <source>
        <dbReference type="ARBA" id="ARBA00022670"/>
    </source>
</evidence>
<dbReference type="Pfam" id="PF00877">
    <property type="entry name" value="NLPC_P60"/>
    <property type="match status" value="1"/>
</dbReference>
<comment type="similarity">
    <text evidence="1">Belongs to the peptidase C40 family.</text>
</comment>
<accession>A0ABU5KJ76</accession>
<dbReference type="PROSITE" id="PS51782">
    <property type="entry name" value="LYSM"/>
    <property type="match status" value="4"/>
</dbReference>
<feature type="region of interest" description="Disordered" evidence="8">
    <location>
        <begin position="285"/>
        <end position="311"/>
    </location>
</feature>
<keyword evidence="3 9" id="KW-0732">Signal</keyword>
<name>A0ABU5KJ76_9BACL</name>
<proteinExistence type="inferred from homology"/>
<dbReference type="SUPFAM" id="SSF54001">
    <property type="entry name" value="Cysteine proteinases"/>
    <property type="match status" value="1"/>
</dbReference>
<keyword evidence="4" id="KW-0677">Repeat</keyword>
<evidence type="ECO:0000313" key="13">
    <source>
        <dbReference type="Proteomes" id="UP001292084"/>
    </source>
</evidence>
<evidence type="ECO:0000256" key="7">
    <source>
        <dbReference type="ARBA" id="ARBA00023316"/>
    </source>
</evidence>
<dbReference type="Proteomes" id="UP001292084">
    <property type="component" value="Unassembled WGS sequence"/>
</dbReference>
<sequence length="433" mass="44644">MKKWIYSVSATAAVASFFGLHAEEASANTHTVNAGDSLWKIANKYNVSVSHIKQLNNITSEIIHPNQVLKVSASSESAEQGQSQAPSQGSSQGSGSTYTVKSGDTLSKIALSTGTPLSELKSLNSIQGHLIYPGQVLKTKGGATQGSSNNVSQPSTGSGSTATNGTYTVKAGDTLSHIASNHGMSLAKLMEINKISGHLIFVGQKLSVSGTVSGGSGNSGSSGSVNTGGGSSDQSSSSSTYTVRGGDTLGKIAIMYKMSLSQLKSINGLSSDLIRVGQVLKVSGDGSSSGGGSSTGGSSGPVQTVTPPSGTSASVSTLLSVAQSMMGVPYVWGGSSPSGFDCSGFINYVYNQAGYGISRTNAEGQHARSHYVSTPQLGDLVFFENTYKAGISHVGIYIGNNQFIHANDGGVQITSLNNSYWKSKFESFKRFYK</sequence>
<dbReference type="InterPro" id="IPR038765">
    <property type="entry name" value="Papain-like_cys_pep_sf"/>
</dbReference>
<dbReference type="InterPro" id="IPR018392">
    <property type="entry name" value="LysM"/>
</dbReference>
<evidence type="ECO:0000256" key="9">
    <source>
        <dbReference type="SAM" id="SignalP"/>
    </source>
</evidence>
<feature type="region of interest" description="Disordered" evidence="8">
    <location>
        <begin position="73"/>
        <end position="99"/>
    </location>
</feature>
<feature type="compositionally biased region" description="Gly residues" evidence="8">
    <location>
        <begin position="212"/>
        <end position="231"/>
    </location>
</feature>
<evidence type="ECO:0000256" key="5">
    <source>
        <dbReference type="ARBA" id="ARBA00022801"/>
    </source>
</evidence>
<feature type="region of interest" description="Disordered" evidence="8">
    <location>
        <begin position="212"/>
        <end position="242"/>
    </location>
</feature>
<dbReference type="Pfam" id="PF01476">
    <property type="entry name" value="LysM"/>
    <property type="match status" value="4"/>
</dbReference>
<protein>
    <submittedName>
        <fullName evidence="12">LysM peptidoglycan-binding domain-containing protein</fullName>
    </submittedName>
</protein>
<dbReference type="Gene3D" id="3.10.350.10">
    <property type="entry name" value="LysM domain"/>
    <property type="match status" value="4"/>
</dbReference>
<feature type="compositionally biased region" description="Polar residues" evidence="8">
    <location>
        <begin position="301"/>
        <end position="311"/>
    </location>
</feature>
<feature type="compositionally biased region" description="Low complexity" evidence="8">
    <location>
        <begin position="155"/>
        <end position="164"/>
    </location>
</feature>
<dbReference type="PROSITE" id="PS51935">
    <property type="entry name" value="NLPC_P60"/>
    <property type="match status" value="1"/>
</dbReference>
<evidence type="ECO:0000256" key="6">
    <source>
        <dbReference type="ARBA" id="ARBA00022807"/>
    </source>
</evidence>
<evidence type="ECO:0000313" key="12">
    <source>
        <dbReference type="EMBL" id="MDZ5711291.1"/>
    </source>
</evidence>
<dbReference type="CDD" id="cd00118">
    <property type="entry name" value="LysM"/>
    <property type="match status" value="4"/>
</dbReference>
<evidence type="ECO:0000259" key="11">
    <source>
        <dbReference type="PROSITE" id="PS51935"/>
    </source>
</evidence>
<keyword evidence="6" id="KW-0788">Thiol protease</keyword>
<evidence type="ECO:0000259" key="10">
    <source>
        <dbReference type="PROSITE" id="PS51782"/>
    </source>
</evidence>
<reference evidence="12 13" key="1">
    <citation type="submission" date="2023-12" db="EMBL/GenBank/DDBJ databases">
        <title>Jeotgalibacillus haloalkaliphilus sp. nov., a novel salt-tolerant bacteria, isolated from the estuary of the Fenhe River into the Yellow River.</title>
        <authorList>
            <person name="Li Y."/>
        </authorList>
    </citation>
    <scope>NUCLEOTIDE SEQUENCE [LARGE SCALE GENOMIC DNA]</scope>
    <source>
        <strain evidence="12 13">HH7-29</strain>
    </source>
</reference>
<feature type="compositionally biased region" description="Low complexity" evidence="8">
    <location>
        <begin position="73"/>
        <end position="96"/>
    </location>
</feature>
<dbReference type="PANTHER" id="PTHR33734:SF22">
    <property type="entry name" value="MEMBRANE-BOUND LYTIC MUREIN TRANSGLYCOSYLASE D"/>
    <property type="match status" value="1"/>
</dbReference>
<comment type="caution">
    <text evidence="12">The sequence shown here is derived from an EMBL/GenBank/DDBJ whole genome shotgun (WGS) entry which is preliminary data.</text>
</comment>
<dbReference type="PANTHER" id="PTHR33734">
    <property type="entry name" value="LYSM DOMAIN-CONTAINING GPI-ANCHORED PROTEIN 2"/>
    <property type="match status" value="1"/>
</dbReference>
<feature type="domain" description="LysM" evidence="10">
    <location>
        <begin position="96"/>
        <end position="139"/>
    </location>
</feature>
<feature type="domain" description="LysM" evidence="10">
    <location>
        <begin position="239"/>
        <end position="282"/>
    </location>
</feature>
<feature type="compositionally biased region" description="Gly residues" evidence="8">
    <location>
        <begin position="287"/>
        <end position="299"/>
    </location>
</feature>
<gene>
    <name evidence="12" type="ORF">UFB30_03605</name>
</gene>
<evidence type="ECO:0000256" key="1">
    <source>
        <dbReference type="ARBA" id="ARBA00007074"/>
    </source>
</evidence>
<evidence type="ECO:0000256" key="4">
    <source>
        <dbReference type="ARBA" id="ARBA00022737"/>
    </source>
</evidence>
<dbReference type="InterPro" id="IPR036779">
    <property type="entry name" value="LysM_dom_sf"/>
</dbReference>